<gene>
    <name evidence="1" type="ORF">BDV28DRAFT_149053</name>
</gene>
<proteinExistence type="predicted"/>
<dbReference type="AlphaFoldDB" id="A0A5N6Z3X7"/>
<dbReference type="OrthoDB" id="4499271at2759"/>
<keyword evidence="2" id="KW-1185">Reference proteome</keyword>
<dbReference type="EMBL" id="ML739132">
    <property type="protein sequence ID" value="KAE8352387.1"/>
    <property type="molecule type" value="Genomic_DNA"/>
</dbReference>
<protein>
    <submittedName>
        <fullName evidence="1">Uncharacterized protein</fullName>
    </submittedName>
</protein>
<reference evidence="2" key="1">
    <citation type="submission" date="2019-04" db="EMBL/GenBank/DDBJ databases">
        <title>Friends and foes A comparative genomics studyof 23 Aspergillus species from section Flavi.</title>
        <authorList>
            <consortium name="DOE Joint Genome Institute"/>
            <person name="Kjaerbolling I."/>
            <person name="Vesth T."/>
            <person name="Frisvad J.C."/>
            <person name="Nybo J.L."/>
            <person name="Theobald S."/>
            <person name="Kildgaard S."/>
            <person name="Isbrandt T."/>
            <person name="Kuo A."/>
            <person name="Sato A."/>
            <person name="Lyhne E.K."/>
            <person name="Kogle M.E."/>
            <person name="Wiebenga A."/>
            <person name="Kun R.S."/>
            <person name="Lubbers R.J."/>
            <person name="Makela M.R."/>
            <person name="Barry K."/>
            <person name="Chovatia M."/>
            <person name="Clum A."/>
            <person name="Daum C."/>
            <person name="Haridas S."/>
            <person name="He G."/>
            <person name="LaButti K."/>
            <person name="Lipzen A."/>
            <person name="Mondo S."/>
            <person name="Riley R."/>
            <person name="Salamov A."/>
            <person name="Simmons B.A."/>
            <person name="Magnuson J.K."/>
            <person name="Henrissat B."/>
            <person name="Mortensen U.H."/>
            <person name="Larsen T.O."/>
            <person name="Devries R.P."/>
            <person name="Grigoriev I.V."/>
            <person name="Machida M."/>
            <person name="Baker S.E."/>
            <person name="Andersen M.R."/>
        </authorList>
    </citation>
    <scope>NUCLEOTIDE SEQUENCE [LARGE SCALE GENOMIC DNA]</scope>
    <source>
        <strain evidence="2">CBS 553.77</strain>
    </source>
</reference>
<accession>A0A5N6Z3X7</accession>
<name>A0A5N6Z3X7_9EURO</name>
<organism evidence="1 2">
    <name type="scientific">Aspergillus coremiiformis</name>
    <dbReference type="NCBI Taxonomy" id="138285"/>
    <lineage>
        <taxon>Eukaryota</taxon>
        <taxon>Fungi</taxon>
        <taxon>Dikarya</taxon>
        <taxon>Ascomycota</taxon>
        <taxon>Pezizomycotina</taxon>
        <taxon>Eurotiomycetes</taxon>
        <taxon>Eurotiomycetidae</taxon>
        <taxon>Eurotiales</taxon>
        <taxon>Aspergillaceae</taxon>
        <taxon>Aspergillus</taxon>
        <taxon>Aspergillus subgen. Circumdati</taxon>
    </lineage>
</organism>
<sequence>MRGIKNWASHTIKLNCYNLAPLLNDADIVVREEDFDETLKCLTYNGFLECKDVEKCNSANKFLQAGFERRVIPSHHVHFTESEGRINIFKQPTPFQFRHLAASRFSNLGLDNPLGDSFMFLYDKRLPMMNTHPIAPMPLITSLPRFAHVQGSEPAQGSEAIRRNIRNVLFGRRYSESEVGRILTPQQSISYWCFELYEHAMIINELLRNPDDANIDKIRVYAEDARAWFIYINGMVWSSKTFGCPPWKEIIRNVDPDLVDWLNTWKEDYLVGQNQEEQAHEKSSKCLEALRRLPLNADRVQGP</sequence>
<dbReference type="Proteomes" id="UP000327118">
    <property type="component" value="Unassembled WGS sequence"/>
</dbReference>
<evidence type="ECO:0000313" key="1">
    <source>
        <dbReference type="EMBL" id="KAE8352387.1"/>
    </source>
</evidence>
<evidence type="ECO:0000313" key="2">
    <source>
        <dbReference type="Proteomes" id="UP000327118"/>
    </source>
</evidence>